<dbReference type="Proteomes" id="UP001221757">
    <property type="component" value="Unassembled WGS sequence"/>
</dbReference>
<dbReference type="Pfam" id="PF12937">
    <property type="entry name" value="F-box-like"/>
    <property type="match status" value="1"/>
</dbReference>
<dbReference type="InterPro" id="IPR032675">
    <property type="entry name" value="LRR_dom_sf"/>
</dbReference>
<evidence type="ECO:0000313" key="2">
    <source>
        <dbReference type="EMBL" id="KAJ7689038.1"/>
    </source>
</evidence>
<dbReference type="SUPFAM" id="SSF81383">
    <property type="entry name" value="F-box domain"/>
    <property type="match status" value="1"/>
</dbReference>
<keyword evidence="3" id="KW-1185">Reference proteome</keyword>
<dbReference type="AlphaFoldDB" id="A0AAD7DDF1"/>
<dbReference type="Gene3D" id="1.20.1280.50">
    <property type="match status" value="1"/>
</dbReference>
<sequence>MHVDDFPTEILVHIFQQAKSSAPFAVGGSTLTILISQVCRTWRSIALDSAALWNDLRITSGSSLFKLDQLFTRSKGSLISVTVDCRAPATPLAHYWKLLKSVTAHSAHIAALDFIAPLHVLSMLSRVVIGNHFPRLQRLHVVQASAPHVRPEDEINWRVPVWKMAVDCPHLRYLFIHALTPMSHEKLHFLRELHIKESGYFIRETPVDHLVELQTLSIASSPLPSSTDCPADSQIISLALADLRAIDIPRGTLTRFLSTLRMPALQYLAIEGLAGYLWDEFALWLADAQYPVLRSVALESVPLTGMDEQCLRAFSSVSTLRLTHVDPGPVVRILESNPRICPNLRAIDVGINGRLRIRTRR</sequence>
<accession>A0AAD7DDF1</accession>
<evidence type="ECO:0000313" key="3">
    <source>
        <dbReference type="Proteomes" id="UP001221757"/>
    </source>
</evidence>
<proteinExistence type="predicted"/>
<reference evidence="2" key="1">
    <citation type="submission" date="2023-03" db="EMBL/GenBank/DDBJ databases">
        <title>Massive genome expansion in bonnet fungi (Mycena s.s.) driven by repeated elements and novel gene families across ecological guilds.</title>
        <authorList>
            <consortium name="Lawrence Berkeley National Laboratory"/>
            <person name="Harder C.B."/>
            <person name="Miyauchi S."/>
            <person name="Viragh M."/>
            <person name="Kuo A."/>
            <person name="Thoen E."/>
            <person name="Andreopoulos B."/>
            <person name="Lu D."/>
            <person name="Skrede I."/>
            <person name="Drula E."/>
            <person name="Henrissat B."/>
            <person name="Morin E."/>
            <person name="Kohler A."/>
            <person name="Barry K."/>
            <person name="LaButti K."/>
            <person name="Morin E."/>
            <person name="Salamov A."/>
            <person name="Lipzen A."/>
            <person name="Mereny Z."/>
            <person name="Hegedus B."/>
            <person name="Baldrian P."/>
            <person name="Stursova M."/>
            <person name="Weitz H."/>
            <person name="Taylor A."/>
            <person name="Grigoriev I.V."/>
            <person name="Nagy L.G."/>
            <person name="Martin F."/>
            <person name="Kauserud H."/>
        </authorList>
    </citation>
    <scope>NUCLEOTIDE SEQUENCE</scope>
    <source>
        <strain evidence="2">CBHHK067</strain>
    </source>
</reference>
<evidence type="ECO:0000259" key="1">
    <source>
        <dbReference type="PROSITE" id="PS50181"/>
    </source>
</evidence>
<organism evidence="2 3">
    <name type="scientific">Mycena rosella</name>
    <name type="common">Pink bonnet</name>
    <name type="synonym">Agaricus rosellus</name>
    <dbReference type="NCBI Taxonomy" id="1033263"/>
    <lineage>
        <taxon>Eukaryota</taxon>
        <taxon>Fungi</taxon>
        <taxon>Dikarya</taxon>
        <taxon>Basidiomycota</taxon>
        <taxon>Agaricomycotina</taxon>
        <taxon>Agaricomycetes</taxon>
        <taxon>Agaricomycetidae</taxon>
        <taxon>Agaricales</taxon>
        <taxon>Marasmiineae</taxon>
        <taxon>Mycenaceae</taxon>
        <taxon>Mycena</taxon>
    </lineage>
</organism>
<name>A0AAD7DDF1_MYCRO</name>
<dbReference type="Gene3D" id="3.80.10.10">
    <property type="entry name" value="Ribonuclease Inhibitor"/>
    <property type="match status" value="1"/>
</dbReference>
<dbReference type="InterPro" id="IPR001810">
    <property type="entry name" value="F-box_dom"/>
</dbReference>
<gene>
    <name evidence="2" type="ORF">B0H17DRAFT_1067552</name>
</gene>
<feature type="domain" description="F-box" evidence="1">
    <location>
        <begin position="1"/>
        <end position="56"/>
    </location>
</feature>
<dbReference type="PROSITE" id="PS50181">
    <property type="entry name" value="FBOX"/>
    <property type="match status" value="1"/>
</dbReference>
<dbReference type="InterPro" id="IPR036047">
    <property type="entry name" value="F-box-like_dom_sf"/>
</dbReference>
<dbReference type="EMBL" id="JARKIE010000075">
    <property type="protein sequence ID" value="KAJ7689038.1"/>
    <property type="molecule type" value="Genomic_DNA"/>
</dbReference>
<comment type="caution">
    <text evidence="2">The sequence shown here is derived from an EMBL/GenBank/DDBJ whole genome shotgun (WGS) entry which is preliminary data.</text>
</comment>
<protein>
    <recommendedName>
        <fullName evidence="1">F-box domain-containing protein</fullName>
    </recommendedName>
</protein>
<dbReference type="SUPFAM" id="SSF52047">
    <property type="entry name" value="RNI-like"/>
    <property type="match status" value="1"/>
</dbReference>